<keyword evidence="3 5" id="KW-0694">RNA-binding</keyword>
<keyword evidence="8" id="KW-1185">Reference proteome</keyword>
<feature type="region of interest" description="Disordered" evidence="6">
    <location>
        <begin position="55"/>
        <end position="84"/>
    </location>
</feature>
<evidence type="ECO:0000313" key="8">
    <source>
        <dbReference type="Proteomes" id="UP000887581"/>
    </source>
</evidence>
<dbReference type="Gene3D" id="3.30.70.330">
    <property type="match status" value="2"/>
</dbReference>
<reference evidence="9" key="1">
    <citation type="submission" date="2022-11" db="UniProtKB">
        <authorList>
            <consortium name="WormBaseParasite"/>
        </authorList>
    </citation>
    <scope>IDENTIFICATION</scope>
</reference>
<dbReference type="SUPFAM" id="SSF54928">
    <property type="entry name" value="RNA-binding domain, RBD"/>
    <property type="match status" value="2"/>
</dbReference>
<proteinExistence type="inferred from homology"/>
<name>A0A915PMG0_9BILA</name>
<evidence type="ECO:0000313" key="9">
    <source>
        <dbReference type="WBParaSite" id="sdigi.contig25.g2032.t1"/>
    </source>
</evidence>
<dbReference type="Pfam" id="PF00076">
    <property type="entry name" value="RRM_1"/>
    <property type="match status" value="1"/>
</dbReference>
<feature type="compositionally biased region" description="Polar residues" evidence="6">
    <location>
        <begin position="70"/>
        <end position="80"/>
    </location>
</feature>
<dbReference type="WBParaSite" id="sdigi.contig25.g2032.t1">
    <property type="protein sequence ID" value="sdigi.contig25.g2032.t1"/>
    <property type="gene ID" value="sdigi.contig25.g2032"/>
</dbReference>
<dbReference type="Proteomes" id="UP000887581">
    <property type="component" value="Unplaced"/>
</dbReference>
<evidence type="ECO:0000259" key="7">
    <source>
        <dbReference type="PROSITE" id="PS50102"/>
    </source>
</evidence>
<evidence type="ECO:0000256" key="3">
    <source>
        <dbReference type="ARBA" id="ARBA00022884"/>
    </source>
</evidence>
<evidence type="ECO:0000256" key="1">
    <source>
        <dbReference type="ARBA" id="ARBA00004604"/>
    </source>
</evidence>
<dbReference type="InterPro" id="IPR000504">
    <property type="entry name" value="RRM_dom"/>
</dbReference>
<dbReference type="SMART" id="SM00360">
    <property type="entry name" value="RRM"/>
    <property type="match status" value="1"/>
</dbReference>
<dbReference type="PROSITE" id="PS50102">
    <property type="entry name" value="RRM"/>
    <property type="match status" value="1"/>
</dbReference>
<dbReference type="InterPro" id="IPR034221">
    <property type="entry name" value="RBM34_RRM2"/>
</dbReference>
<dbReference type="InterPro" id="IPR035979">
    <property type="entry name" value="RBD_domain_sf"/>
</dbReference>
<feature type="domain" description="RRM" evidence="7">
    <location>
        <begin position="146"/>
        <end position="223"/>
    </location>
</feature>
<evidence type="ECO:0000256" key="5">
    <source>
        <dbReference type="PROSITE-ProRule" id="PRU00176"/>
    </source>
</evidence>
<protein>
    <submittedName>
        <fullName evidence="9">RRM domain-containing protein</fullName>
    </submittedName>
</protein>
<keyword evidence="4" id="KW-0539">Nucleus</keyword>
<organism evidence="8 9">
    <name type="scientific">Setaria digitata</name>
    <dbReference type="NCBI Taxonomy" id="48799"/>
    <lineage>
        <taxon>Eukaryota</taxon>
        <taxon>Metazoa</taxon>
        <taxon>Ecdysozoa</taxon>
        <taxon>Nematoda</taxon>
        <taxon>Chromadorea</taxon>
        <taxon>Rhabditida</taxon>
        <taxon>Spirurina</taxon>
        <taxon>Spiruromorpha</taxon>
        <taxon>Filarioidea</taxon>
        <taxon>Setariidae</taxon>
        <taxon>Setaria</taxon>
    </lineage>
</organism>
<dbReference type="AlphaFoldDB" id="A0A915PMG0"/>
<evidence type="ECO:0000256" key="2">
    <source>
        <dbReference type="ARBA" id="ARBA00007077"/>
    </source>
</evidence>
<sequence>MISVRDYFPGAVSDFLVREGNDATLVSGRQKRKRQTESGNDGSFVLFEDRATKSHLPTGEKKLQPKSAGLLSTNDSTSKNLLPKPNFRLPNLKHAVPDNVRSLTFYVKFENAKSAKAAVALNGEKYGGNLLRVDSCCSKRNYSCQTTVFVGNLPYDAFENELITHFETSGNVSFVRIVRDSKTGVGKGFAFVAFKESGAVLLALQLNGSMFKGRRLRVTRVQKNNKVNAEVELCNRRPHTDM</sequence>
<dbReference type="GO" id="GO:0003723">
    <property type="term" value="F:RNA binding"/>
    <property type="evidence" value="ECO:0007669"/>
    <property type="project" value="UniProtKB-UniRule"/>
</dbReference>
<comment type="subcellular location">
    <subcellularLocation>
        <location evidence="1">Nucleus</location>
        <location evidence="1">Nucleolus</location>
    </subcellularLocation>
</comment>
<dbReference type="CDD" id="cd12395">
    <property type="entry name" value="RRM2_RBM34"/>
    <property type="match status" value="1"/>
</dbReference>
<dbReference type="PANTHER" id="PTHR23236:SF25">
    <property type="entry name" value="RNA-BINDING PROTEIN 34"/>
    <property type="match status" value="1"/>
</dbReference>
<evidence type="ECO:0000256" key="6">
    <source>
        <dbReference type="SAM" id="MobiDB-lite"/>
    </source>
</evidence>
<comment type="similarity">
    <text evidence="2">Belongs to the RRM RBM34 family.</text>
</comment>
<dbReference type="PANTHER" id="PTHR23236">
    <property type="entry name" value="EUKARYOTIC TRANSLATION INITIATION FACTOR 4B/4H"/>
    <property type="match status" value="1"/>
</dbReference>
<accession>A0A915PMG0</accession>
<evidence type="ECO:0000256" key="4">
    <source>
        <dbReference type="ARBA" id="ARBA00023242"/>
    </source>
</evidence>
<dbReference type="InterPro" id="IPR012677">
    <property type="entry name" value="Nucleotide-bd_a/b_plait_sf"/>
</dbReference>
<dbReference type="GO" id="GO:0005730">
    <property type="term" value="C:nucleolus"/>
    <property type="evidence" value="ECO:0007669"/>
    <property type="project" value="UniProtKB-SubCell"/>
</dbReference>